<dbReference type="AlphaFoldDB" id="A0A917EGP3"/>
<dbReference type="Proteomes" id="UP000660801">
    <property type="component" value="Unassembled WGS sequence"/>
</dbReference>
<evidence type="ECO:0000313" key="3">
    <source>
        <dbReference type="Proteomes" id="UP000660801"/>
    </source>
</evidence>
<dbReference type="GO" id="GO:0006950">
    <property type="term" value="P:response to stress"/>
    <property type="evidence" value="ECO:0007669"/>
    <property type="project" value="TreeGrafter"/>
</dbReference>
<dbReference type="PANTHER" id="PTHR33164:SF43">
    <property type="entry name" value="HTH-TYPE TRANSCRIPTIONAL REPRESSOR YETL"/>
    <property type="match status" value="1"/>
</dbReference>
<evidence type="ECO:0000259" key="1">
    <source>
        <dbReference type="PROSITE" id="PS50995"/>
    </source>
</evidence>
<dbReference type="OrthoDB" id="9799747at2"/>
<reference evidence="2" key="2">
    <citation type="submission" date="2020-09" db="EMBL/GenBank/DDBJ databases">
        <authorList>
            <person name="Sun Q."/>
            <person name="Zhou Y."/>
        </authorList>
    </citation>
    <scope>NUCLEOTIDE SEQUENCE</scope>
    <source>
        <strain evidence="2">CGMCC 1.15533</strain>
    </source>
</reference>
<gene>
    <name evidence="2" type="ORF">GCM10011510_18560</name>
</gene>
<accession>A0A917EGP3</accession>
<dbReference type="InterPro" id="IPR036390">
    <property type="entry name" value="WH_DNA-bd_sf"/>
</dbReference>
<dbReference type="Gene3D" id="1.10.10.10">
    <property type="entry name" value="Winged helix-like DNA-binding domain superfamily/Winged helix DNA-binding domain"/>
    <property type="match status" value="1"/>
</dbReference>
<dbReference type="InterPro" id="IPR039422">
    <property type="entry name" value="MarR/SlyA-like"/>
</dbReference>
<evidence type="ECO:0000313" key="2">
    <source>
        <dbReference type="EMBL" id="GGE37519.1"/>
    </source>
</evidence>
<dbReference type="InterPro" id="IPR000835">
    <property type="entry name" value="HTH_MarR-typ"/>
</dbReference>
<dbReference type="InterPro" id="IPR036388">
    <property type="entry name" value="WH-like_DNA-bd_sf"/>
</dbReference>
<dbReference type="GO" id="GO:0003700">
    <property type="term" value="F:DNA-binding transcription factor activity"/>
    <property type="evidence" value="ECO:0007669"/>
    <property type="project" value="InterPro"/>
</dbReference>
<proteinExistence type="predicted"/>
<comment type="caution">
    <text evidence="2">The sequence shown here is derived from an EMBL/GenBank/DDBJ whole genome shotgun (WGS) entry which is preliminary data.</text>
</comment>
<dbReference type="SMART" id="SM00347">
    <property type="entry name" value="HTH_MARR"/>
    <property type="match status" value="1"/>
</dbReference>
<dbReference type="RefSeq" id="WP_068991390.1">
    <property type="nucleotide sequence ID" value="NZ_BMJN01000048.1"/>
</dbReference>
<organism evidence="2 3">
    <name type="scientific">Streptococcus himalayensis</name>
    <dbReference type="NCBI Taxonomy" id="1888195"/>
    <lineage>
        <taxon>Bacteria</taxon>
        <taxon>Bacillati</taxon>
        <taxon>Bacillota</taxon>
        <taxon>Bacilli</taxon>
        <taxon>Lactobacillales</taxon>
        <taxon>Streptococcaceae</taxon>
        <taxon>Streptococcus</taxon>
    </lineage>
</organism>
<reference evidence="2" key="1">
    <citation type="journal article" date="2014" name="Int. J. Syst. Evol. Microbiol.">
        <title>Complete genome sequence of Corynebacterium casei LMG S-19264T (=DSM 44701T), isolated from a smear-ripened cheese.</title>
        <authorList>
            <consortium name="US DOE Joint Genome Institute (JGI-PGF)"/>
            <person name="Walter F."/>
            <person name="Albersmeier A."/>
            <person name="Kalinowski J."/>
            <person name="Ruckert C."/>
        </authorList>
    </citation>
    <scope>NUCLEOTIDE SEQUENCE</scope>
    <source>
        <strain evidence="2">CGMCC 1.15533</strain>
    </source>
</reference>
<name>A0A917EGP3_9STRE</name>
<dbReference type="PANTHER" id="PTHR33164">
    <property type="entry name" value="TRANSCRIPTIONAL REGULATOR, MARR FAMILY"/>
    <property type="match status" value="1"/>
</dbReference>
<dbReference type="Pfam" id="PF01047">
    <property type="entry name" value="MarR"/>
    <property type="match status" value="1"/>
</dbReference>
<sequence length="117" mass="13644">MFEEWLAMHQKHEQIKMKLENFFLKQGVNLNTYTVCYILKDQPNLELRVTELSQKLGLSTSATSRLATKMEAETGFVRREICEEDNRALYIVLTAEGKQFLEEGELKVHELLAHQDL</sequence>
<dbReference type="SUPFAM" id="SSF46785">
    <property type="entry name" value="Winged helix' DNA-binding domain"/>
    <property type="match status" value="1"/>
</dbReference>
<feature type="domain" description="HTH marR-type" evidence="1">
    <location>
        <begin position="1"/>
        <end position="117"/>
    </location>
</feature>
<dbReference type="EMBL" id="BMJN01000048">
    <property type="protein sequence ID" value="GGE37519.1"/>
    <property type="molecule type" value="Genomic_DNA"/>
</dbReference>
<protein>
    <recommendedName>
        <fullName evidence="1">HTH marR-type domain-containing protein</fullName>
    </recommendedName>
</protein>
<dbReference type="PROSITE" id="PS50995">
    <property type="entry name" value="HTH_MARR_2"/>
    <property type="match status" value="1"/>
</dbReference>
<keyword evidence="3" id="KW-1185">Reference proteome</keyword>